<organism evidence="1 2">
    <name type="scientific">Plakobranchus ocellatus</name>
    <dbReference type="NCBI Taxonomy" id="259542"/>
    <lineage>
        <taxon>Eukaryota</taxon>
        <taxon>Metazoa</taxon>
        <taxon>Spiralia</taxon>
        <taxon>Lophotrochozoa</taxon>
        <taxon>Mollusca</taxon>
        <taxon>Gastropoda</taxon>
        <taxon>Heterobranchia</taxon>
        <taxon>Euthyneura</taxon>
        <taxon>Panpulmonata</taxon>
        <taxon>Sacoglossa</taxon>
        <taxon>Placobranchoidea</taxon>
        <taxon>Plakobranchidae</taxon>
        <taxon>Plakobranchus</taxon>
    </lineage>
</organism>
<evidence type="ECO:0000313" key="1">
    <source>
        <dbReference type="EMBL" id="GFN87875.1"/>
    </source>
</evidence>
<gene>
    <name evidence="1" type="ORF">PoB_001438100</name>
</gene>
<comment type="caution">
    <text evidence="1">The sequence shown here is derived from an EMBL/GenBank/DDBJ whole genome shotgun (WGS) entry which is preliminary data.</text>
</comment>
<evidence type="ECO:0000313" key="2">
    <source>
        <dbReference type="Proteomes" id="UP000735302"/>
    </source>
</evidence>
<keyword evidence="2" id="KW-1185">Reference proteome</keyword>
<accession>A0AAV3YKS6</accession>
<protein>
    <submittedName>
        <fullName evidence="1">Uncharacterized protein</fullName>
    </submittedName>
</protein>
<dbReference type="Proteomes" id="UP000735302">
    <property type="component" value="Unassembled WGS sequence"/>
</dbReference>
<dbReference type="EMBL" id="BLXT01001819">
    <property type="protein sequence ID" value="GFN87875.1"/>
    <property type="molecule type" value="Genomic_DNA"/>
</dbReference>
<name>A0AAV3YKS6_9GAST</name>
<reference evidence="1 2" key="1">
    <citation type="journal article" date="2021" name="Elife">
        <title>Chloroplast acquisition without the gene transfer in kleptoplastic sea slugs, Plakobranchus ocellatus.</title>
        <authorList>
            <person name="Maeda T."/>
            <person name="Takahashi S."/>
            <person name="Yoshida T."/>
            <person name="Shimamura S."/>
            <person name="Takaki Y."/>
            <person name="Nagai Y."/>
            <person name="Toyoda A."/>
            <person name="Suzuki Y."/>
            <person name="Arimoto A."/>
            <person name="Ishii H."/>
            <person name="Satoh N."/>
            <person name="Nishiyama T."/>
            <person name="Hasebe M."/>
            <person name="Maruyama T."/>
            <person name="Minagawa J."/>
            <person name="Obokata J."/>
            <person name="Shigenobu S."/>
        </authorList>
    </citation>
    <scope>NUCLEOTIDE SEQUENCE [LARGE SCALE GENOMIC DNA]</scope>
</reference>
<dbReference type="AlphaFoldDB" id="A0AAV3YKS6"/>
<proteinExistence type="predicted"/>
<sequence length="164" mass="19093">MGVEVYQQEKRLRKLLKEFNRESFETGVLGGRYREQTVRVFSRLIVTAATCRPVFRTISEKRVSFLMRRTASPPGDPQKQSVTPGWQLPLPKPAFLQGHNSRLRSIQQYLQFFKVAPNTANVSLSHSIHHHRLFVAWQATLWLARQAFDLFWLLNLLRHNGPRG</sequence>